<evidence type="ECO:0000313" key="1">
    <source>
        <dbReference type="EMBL" id="GIX84890.1"/>
    </source>
</evidence>
<name>A0AAV4NM98_CAEEX</name>
<evidence type="ECO:0000313" key="2">
    <source>
        <dbReference type="Proteomes" id="UP001054945"/>
    </source>
</evidence>
<dbReference type="Proteomes" id="UP001054945">
    <property type="component" value="Unassembled WGS sequence"/>
</dbReference>
<organism evidence="1 2">
    <name type="scientific">Caerostris extrusa</name>
    <name type="common">Bark spider</name>
    <name type="synonym">Caerostris bankana</name>
    <dbReference type="NCBI Taxonomy" id="172846"/>
    <lineage>
        <taxon>Eukaryota</taxon>
        <taxon>Metazoa</taxon>
        <taxon>Ecdysozoa</taxon>
        <taxon>Arthropoda</taxon>
        <taxon>Chelicerata</taxon>
        <taxon>Arachnida</taxon>
        <taxon>Araneae</taxon>
        <taxon>Araneomorphae</taxon>
        <taxon>Entelegynae</taxon>
        <taxon>Araneoidea</taxon>
        <taxon>Araneidae</taxon>
        <taxon>Caerostris</taxon>
    </lineage>
</organism>
<reference evidence="1 2" key="1">
    <citation type="submission" date="2021-06" db="EMBL/GenBank/DDBJ databases">
        <title>Caerostris extrusa draft genome.</title>
        <authorList>
            <person name="Kono N."/>
            <person name="Arakawa K."/>
        </authorList>
    </citation>
    <scope>NUCLEOTIDE SEQUENCE [LARGE SCALE GENOMIC DNA]</scope>
</reference>
<protein>
    <recommendedName>
        <fullName evidence="3">Secreted protein</fullName>
    </recommendedName>
</protein>
<keyword evidence="2" id="KW-1185">Reference proteome</keyword>
<gene>
    <name evidence="1" type="ORF">CEXT_325301</name>
</gene>
<sequence length="132" mass="15205">MQQPRANYLSLKVLISASKTSLFVLNTLLLFSTHDYALCSRMTFQMETLYNSLAESAGKKGVNKKICSEFVLFQFSVLPLKEPIYEGSASRKWVNLEPYSLFHSKTREYFNSTFVILQIHGFAIFRIQEVAF</sequence>
<proteinExistence type="predicted"/>
<comment type="caution">
    <text evidence="1">The sequence shown here is derived from an EMBL/GenBank/DDBJ whole genome shotgun (WGS) entry which is preliminary data.</text>
</comment>
<accession>A0AAV4NM98</accession>
<dbReference type="AlphaFoldDB" id="A0AAV4NM98"/>
<evidence type="ECO:0008006" key="3">
    <source>
        <dbReference type="Google" id="ProtNLM"/>
    </source>
</evidence>
<dbReference type="EMBL" id="BPLR01021010">
    <property type="protein sequence ID" value="GIX84890.1"/>
    <property type="molecule type" value="Genomic_DNA"/>
</dbReference>